<protein>
    <submittedName>
        <fullName evidence="2">DUF1178 family protein</fullName>
    </submittedName>
</protein>
<evidence type="ECO:0000313" key="3">
    <source>
        <dbReference type="Proteomes" id="UP000603602"/>
    </source>
</evidence>
<reference evidence="3" key="1">
    <citation type="submission" date="2023-07" db="EMBL/GenBank/DDBJ databases">
        <title>Thauera sp. CAU 1555 isolated from sand of Yaerae Beach.</title>
        <authorList>
            <person name="Kim W."/>
        </authorList>
    </citation>
    <scope>NUCLEOTIDE SEQUENCE [LARGE SCALE GENOMIC DNA]</scope>
    <source>
        <strain evidence="3">CAU 1555</strain>
    </source>
</reference>
<organism evidence="2 3">
    <name type="scientific">Thauera sedimentorum</name>
    <dbReference type="NCBI Taxonomy" id="2767595"/>
    <lineage>
        <taxon>Bacteria</taxon>
        <taxon>Pseudomonadati</taxon>
        <taxon>Pseudomonadota</taxon>
        <taxon>Betaproteobacteria</taxon>
        <taxon>Rhodocyclales</taxon>
        <taxon>Zoogloeaceae</taxon>
        <taxon>Thauera</taxon>
    </lineage>
</organism>
<dbReference type="Proteomes" id="UP000603602">
    <property type="component" value="Unassembled WGS sequence"/>
</dbReference>
<proteinExistence type="predicted"/>
<gene>
    <name evidence="2" type="ORF">IFO67_07690</name>
</gene>
<evidence type="ECO:0000256" key="1">
    <source>
        <dbReference type="SAM" id="MobiDB-lite"/>
    </source>
</evidence>
<dbReference type="InterPro" id="IPR009562">
    <property type="entry name" value="DUF1178"/>
</dbReference>
<dbReference type="Pfam" id="PF06676">
    <property type="entry name" value="DUF1178"/>
    <property type="match status" value="1"/>
</dbReference>
<accession>A0ABR9B9B7</accession>
<dbReference type="RefSeq" id="WP_187717526.1">
    <property type="nucleotide sequence ID" value="NZ_JACTAH010000001.1"/>
</dbReference>
<feature type="compositionally biased region" description="Low complexity" evidence="1">
    <location>
        <begin position="63"/>
        <end position="74"/>
    </location>
</feature>
<sequence length="154" mass="16878">MIVFNLGCDKDHRFEGWFASADAFDNQRARGLVTCPVCGSSAVSRLPSAPYVVTRQQQRANDAENTATAPTIAPATPPAPSSVTPEAAAVMALLRRMARESEDVGERFPEEARRIHYGDAESRSIRGQADRNDLEELIEEGIMVLPVPDEEDLH</sequence>
<comment type="caution">
    <text evidence="2">The sequence shown here is derived from an EMBL/GenBank/DDBJ whole genome shotgun (WGS) entry which is preliminary data.</text>
</comment>
<keyword evidence="3" id="KW-1185">Reference proteome</keyword>
<dbReference type="PIRSF" id="PIRSF032131">
    <property type="entry name" value="UCP032131"/>
    <property type="match status" value="1"/>
</dbReference>
<dbReference type="EMBL" id="JACYTO010000001">
    <property type="protein sequence ID" value="MBD8502766.1"/>
    <property type="molecule type" value="Genomic_DNA"/>
</dbReference>
<evidence type="ECO:0000313" key="2">
    <source>
        <dbReference type="EMBL" id="MBD8502766.1"/>
    </source>
</evidence>
<name>A0ABR9B9B7_9RHOO</name>
<feature type="region of interest" description="Disordered" evidence="1">
    <location>
        <begin position="55"/>
        <end position="84"/>
    </location>
</feature>